<dbReference type="InterPro" id="IPR002156">
    <property type="entry name" value="RNaseH_domain"/>
</dbReference>
<dbReference type="Gene3D" id="3.30.40.10">
    <property type="entry name" value="Zinc/RING finger domain, C3HC4 (zinc finger)"/>
    <property type="match status" value="1"/>
</dbReference>
<dbReference type="EMBL" id="CAMGYJ010000004">
    <property type="protein sequence ID" value="CAI0401876.1"/>
    <property type="molecule type" value="Genomic_DNA"/>
</dbReference>
<keyword evidence="11" id="KW-0833">Ubl conjugation pathway</keyword>
<dbReference type="Proteomes" id="UP001154282">
    <property type="component" value="Unassembled WGS sequence"/>
</dbReference>
<comment type="function">
    <text evidence="3">Might act as an E3 ubiquitin-protein ligase, or as part of E3 complex, which accepts ubiquitin from specific E2 ubiquitin-conjugating enzymes and then transfers it to substrates.</text>
</comment>
<accession>A0AAV0IYS9</accession>
<dbReference type="GO" id="GO:0016567">
    <property type="term" value="P:protein ubiquitination"/>
    <property type="evidence" value="ECO:0007669"/>
    <property type="project" value="InterPro"/>
</dbReference>
<evidence type="ECO:0000256" key="11">
    <source>
        <dbReference type="ARBA" id="ARBA00022786"/>
    </source>
</evidence>
<dbReference type="Pfam" id="PF01485">
    <property type="entry name" value="IBR"/>
    <property type="match status" value="2"/>
</dbReference>
<comment type="catalytic activity">
    <reaction evidence="1">
        <text>[E2 ubiquitin-conjugating enzyme]-S-ubiquitinyl-L-cysteine + [acceptor protein]-L-lysine = [E2 ubiquitin-conjugating enzyme]-L-cysteine + [acceptor protein]-N(6)-ubiquitinyl-L-lysine.</text>
        <dbReference type="EC" id="2.3.2.31"/>
    </reaction>
</comment>
<evidence type="ECO:0000256" key="4">
    <source>
        <dbReference type="ARBA" id="ARBA00004906"/>
    </source>
</evidence>
<gene>
    <name evidence="16" type="ORF">LITE_LOCUS11383</name>
</gene>
<comment type="similarity">
    <text evidence="5">Belongs to the RBR family. Ariadne subfamily.</text>
</comment>
<comment type="caution">
    <text evidence="16">The sequence shown here is derived from an EMBL/GenBank/DDBJ whole genome shotgun (WGS) entry which is preliminary data.</text>
</comment>
<proteinExistence type="inferred from homology"/>
<dbReference type="PROSITE" id="PS51873">
    <property type="entry name" value="TRIAD"/>
    <property type="match status" value="1"/>
</dbReference>
<reference evidence="16" key="1">
    <citation type="submission" date="2022-08" db="EMBL/GenBank/DDBJ databases">
        <authorList>
            <person name="Gutierrez-Valencia J."/>
        </authorList>
    </citation>
    <scope>NUCLEOTIDE SEQUENCE</scope>
</reference>
<evidence type="ECO:0000313" key="16">
    <source>
        <dbReference type="EMBL" id="CAI0401876.1"/>
    </source>
</evidence>
<dbReference type="EC" id="2.3.2.31" evidence="6"/>
<dbReference type="GO" id="GO:0008270">
    <property type="term" value="F:zinc ion binding"/>
    <property type="evidence" value="ECO:0007669"/>
    <property type="project" value="UniProtKB-KW"/>
</dbReference>
<dbReference type="Gene3D" id="3.30.420.10">
    <property type="entry name" value="Ribonuclease H-like superfamily/Ribonuclease H"/>
    <property type="match status" value="1"/>
</dbReference>
<evidence type="ECO:0000256" key="1">
    <source>
        <dbReference type="ARBA" id="ARBA00001798"/>
    </source>
</evidence>
<dbReference type="Pfam" id="PF00097">
    <property type="entry name" value="zf-C3HC4"/>
    <property type="match status" value="1"/>
</dbReference>
<evidence type="ECO:0000259" key="14">
    <source>
        <dbReference type="PROSITE" id="PS50089"/>
    </source>
</evidence>
<keyword evidence="9" id="KW-0677">Repeat</keyword>
<dbReference type="SUPFAM" id="SSF53098">
    <property type="entry name" value="Ribonuclease H-like"/>
    <property type="match status" value="1"/>
</dbReference>
<dbReference type="GO" id="GO:0004523">
    <property type="term" value="F:RNA-DNA hybrid ribonuclease activity"/>
    <property type="evidence" value="ECO:0007669"/>
    <property type="project" value="InterPro"/>
</dbReference>
<keyword evidence="17" id="KW-1185">Reference proteome</keyword>
<dbReference type="FunFam" id="3.30.420.10:FF:000076">
    <property type="entry name" value="RBR-type E3 ubiquitin transferase"/>
    <property type="match status" value="1"/>
</dbReference>
<dbReference type="CDD" id="cd22584">
    <property type="entry name" value="Rcat_RBR_unk"/>
    <property type="match status" value="1"/>
</dbReference>
<name>A0AAV0IYS9_9ROSI</name>
<keyword evidence="10 13" id="KW-0863">Zinc-finger</keyword>
<organism evidence="16 17">
    <name type="scientific">Linum tenue</name>
    <dbReference type="NCBI Taxonomy" id="586396"/>
    <lineage>
        <taxon>Eukaryota</taxon>
        <taxon>Viridiplantae</taxon>
        <taxon>Streptophyta</taxon>
        <taxon>Embryophyta</taxon>
        <taxon>Tracheophyta</taxon>
        <taxon>Spermatophyta</taxon>
        <taxon>Magnoliopsida</taxon>
        <taxon>eudicotyledons</taxon>
        <taxon>Gunneridae</taxon>
        <taxon>Pentapetalae</taxon>
        <taxon>rosids</taxon>
        <taxon>fabids</taxon>
        <taxon>Malpighiales</taxon>
        <taxon>Linaceae</taxon>
        <taxon>Linum</taxon>
    </lineage>
</organism>
<keyword evidence="12" id="KW-0862">Zinc</keyword>
<evidence type="ECO:0000256" key="2">
    <source>
        <dbReference type="ARBA" id="ARBA00001947"/>
    </source>
</evidence>
<evidence type="ECO:0000256" key="13">
    <source>
        <dbReference type="PROSITE-ProRule" id="PRU00175"/>
    </source>
</evidence>
<sequence length="532" mass="60766">MEDPALLLISDGSPVNVFRENNKLDEDEEDFRSCCGDDEVWKEAEEIVKVEEPKADLDEFSVKMFFKGVSITDSGHSGPGYSGIGVVMERQEKAPLVQVQKKLDFYVESSVADYLALMDGLTEAVQNNFRHVYASTDSSLLYNQITHKEKIENPLLIALRERIVELTGSLETFLLKLVPSCALERPLHLAQIAVGIVSFPGSGDKKTHGNCSFCFEDKMLPMMITLKCSHKFCSHCMTKFVEAKMQESSSQVPIRCPQLGCKYYLSISECRSFLPHASYESFMEALAEVDDALHSDRIYCPYSDCSVLLDPRECLSARASSSSQSDNSFCVECPVCQRFICVGCSVPWHSSLSCDEYQNLPFEERHATDATLHRLAQNKRWRRCTQCRRMTELTQGCYHMTCWCGHEFCYSCGAEYRDRQQTCHCAFWNEEDNNSDDLITQSVQESEQWAWETFNSLPMLMDAYSDQERSQLALIQRFLSGGFSLSDHHPTSQSPPRCTDSYVDTMKDLHRLPWLERFVSVISDNYYEDFLQ</sequence>
<keyword evidence="7" id="KW-0808">Transferase</keyword>
<dbReference type="Gene3D" id="1.20.120.1750">
    <property type="match status" value="1"/>
</dbReference>
<dbReference type="InterPro" id="IPR017907">
    <property type="entry name" value="Znf_RING_CS"/>
</dbReference>
<evidence type="ECO:0000256" key="9">
    <source>
        <dbReference type="ARBA" id="ARBA00022737"/>
    </source>
</evidence>
<dbReference type="AlphaFoldDB" id="A0AAV0IYS9"/>
<protein>
    <recommendedName>
        <fullName evidence="6">RBR-type E3 ubiquitin transferase</fullName>
        <ecNumber evidence="6">2.3.2.31</ecNumber>
    </recommendedName>
</protein>
<evidence type="ECO:0000256" key="10">
    <source>
        <dbReference type="ARBA" id="ARBA00022771"/>
    </source>
</evidence>
<evidence type="ECO:0000256" key="3">
    <source>
        <dbReference type="ARBA" id="ARBA00003976"/>
    </source>
</evidence>
<comment type="cofactor">
    <cofactor evidence="2">
        <name>Zn(2+)</name>
        <dbReference type="ChEBI" id="CHEBI:29105"/>
    </cofactor>
</comment>
<dbReference type="SUPFAM" id="SSF57850">
    <property type="entry name" value="RING/U-box"/>
    <property type="match status" value="2"/>
</dbReference>
<dbReference type="InterPro" id="IPR031127">
    <property type="entry name" value="E3_UB_ligase_RBR"/>
</dbReference>
<dbReference type="PANTHER" id="PTHR11685">
    <property type="entry name" value="RBR FAMILY RING FINGER AND IBR DOMAIN-CONTAINING"/>
    <property type="match status" value="1"/>
</dbReference>
<dbReference type="InterPro" id="IPR013083">
    <property type="entry name" value="Znf_RING/FYVE/PHD"/>
</dbReference>
<comment type="pathway">
    <text evidence="4">Protein modification; protein ubiquitination.</text>
</comment>
<dbReference type="CDD" id="cd22582">
    <property type="entry name" value="BRcat_RBR_unk"/>
    <property type="match status" value="1"/>
</dbReference>
<evidence type="ECO:0000256" key="5">
    <source>
        <dbReference type="ARBA" id="ARBA00005884"/>
    </source>
</evidence>
<evidence type="ECO:0000259" key="15">
    <source>
        <dbReference type="PROSITE" id="PS51873"/>
    </source>
</evidence>
<evidence type="ECO:0000313" key="17">
    <source>
        <dbReference type="Proteomes" id="UP001154282"/>
    </source>
</evidence>
<dbReference type="GO" id="GO:0003676">
    <property type="term" value="F:nucleic acid binding"/>
    <property type="evidence" value="ECO:0007669"/>
    <property type="project" value="InterPro"/>
</dbReference>
<dbReference type="SMART" id="SM00647">
    <property type="entry name" value="IBR"/>
    <property type="match status" value="2"/>
</dbReference>
<dbReference type="InterPro" id="IPR012337">
    <property type="entry name" value="RNaseH-like_sf"/>
</dbReference>
<dbReference type="FunFam" id="1.20.120.1750:FF:000021">
    <property type="entry name" value="RBR-type E3 ubiquitin transferase"/>
    <property type="match status" value="1"/>
</dbReference>
<dbReference type="InterPro" id="IPR001841">
    <property type="entry name" value="Znf_RING"/>
</dbReference>
<evidence type="ECO:0000256" key="8">
    <source>
        <dbReference type="ARBA" id="ARBA00022723"/>
    </source>
</evidence>
<dbReference type="GO" id="GO:0061630">
    <property type="term" value="F:ubiquitin protein ligase activity"/>
    <property type="evidence" value="ECO:0007669"/>
    <property type="project" value="UniProtKB-EC"/>
</dbReference>
<dbReference type="InterPro" id="IPR002867">
    <property type="entry name" value="IBR_dom"/>
</dbReference>
<evidence type="ECO:0000256" key="7">
    <source>
        <dbReference type="ARBA" id="ARBA00022679"/>
    </source>
</evidence>
<dbReference type="SMART" id="SM00184">
    <property type="entry name" value="RING"/>
    <property type="match status" value="2"/>
</dbReference>
<dbReference type="PROSITE" id="PS00518">
    <property type="entry name" value="ZF_RING_1"/>
    <property type="match status" value="1"/>
</dbReference>
<evidence type="ECO:0000256" key="6">
    <source>
        <dbReference type="ARBA" id="ARBA00012251"/>
    </source>
</evidence>
<dbReference type="Pfam" id="PF13456">
    <property type="entry name" value="RVT_3"/>
    <property type="match status" value="1"/>
</dbReference>
<feature type="domain" description="RING-type" evidence="14">
    <location>
        <begin position="211"/>
        <end position="257"/>
    </location>
</feature>
<dbReference type="PROSITE" id="PS50089">
    <property type="entry name" value="ZF_RING_2"/>
    <property type="match status" value="1"/>
</dbReference>
<keyword evidence="8" id="KW-0479">Metal-binding</keyword>
<dbReference type="InterPro" id="IPR036397">
    <property type="entry name" value="RNaseH_sf"/>
</dbReference>
<evidence type="ECO:0000256" key="12">
    <source>
        <dbReference type="ARBA" id="ARBA00022833"/>
    </source>
</evidence>
<dbReference type="InterPro" id="IPR044066">
    <property type="entry name" value="TRIAD_supradom"/>
</dbReference>
<feature type="domain" description="RING-type" evidence="15">
    <location>
        <begin position="207"/>
        <end position="429"/>
    </location>
</feature>
<dbReference type="InterPro" id="IPR018957">
    <property type="entry name" value="Znf_C3HC4_RING-type"/>
</dbReference>